<proteinExistence type="predicted"/>
<protein>
    <submittedName>
        <fullName evidence="1">Uncharacterized protein</fullName>
    </submittedName>
</protein>
<dbReference type="EMBL" id="JADBEL010000014">
    <property type="protein sequence ID" value="MBE1555487.1"/>
    <property type="molecule type" value="Genomic_DNA"/>
</dbReference>
<evidence type="ECO:0000313" key="1">
    <source>
        <dbReference type="EMBL" id="MBE1555487.1"/>
    </source>
</evidence>
<accession>A0A927MLV1</accession>
<dbReference type="Proteomes" id="UP000658225">
    <property type="component" value="Unassembled WGS sequence"/>
</dbReference>
<comment type="caution">
    <text evidence="1">The sequence shown here is derived from an EMBL/GenBank/DDBJ whole genome shotgun (WGS) entry which is preliminary data.</text>
</comment>
<name>A0A927MLV1_9BACL</name>
<gene>
    <name evidence="1" type="ORF">H4683_002607</name>
</gene>
<reference evidence="1" key="1">
    <citation type="submission" date="2020-10" db="EMBL/GenBank/DDBJ databases">
        <title>Genomic Encyclopedia of Type Strains, Phase IV (KMG-IV): sequencing the most valuable type-strain genomes for metagenomic binning, comparative biology and taxonomic classification.</title>
        <authorList>
            <person name="Goeker M."/>
        </authorList>
    </citation>
    <scope>NUCLEOTIDE SEQUENCE</scope>
    <source>
        <strain evidence="1">DSM 13886</strain>
    </source>
</reference>
<evidence type="ECO:0000313" key="2">
    <source>
        <dbReference type="Proteomes" id="UP000658225"/>
    </source>
</evidence>
<sequence length="153" mass="17569">MEEGKKLSQNDLIEFKVEKNEARALIKHYSCQYKGQEHYDQLGASCAMLANATVNTIIGSAQYLNGSFLMPDEIQVERVADWFISNKAYECEHYTITFYLAHYIKRKTNALYRAINKGGYSTTLTILGNKAARKEFEKQIQIRKIEGVKSIRC</sequence>
<organism evidence="1 2">
    <name type="scientific">Sporosarcina limicola</name>
    <dbReference type="NCBI Taxonomy" id="34101"/>
    <lineage>
        <taxon>Bacteria</taxon>
        <taxon>Bacillati</taxon>
        <taxon>Bacillota</taxon>
        <taxon>Bacilli</taxon>
        <taxon>Bacillales</taxon>
        <taxon>Caryophanaceae</taxon>
        <taxon>Sporosarcina</taxon>
    </lineage>
</organism>
<keyword evidence="2" id="KW-1185">Reference proteome</keyword>
<dbReference type="AlphaFoldDB" id="A0A927MLV1"/>
<dbReference type="RefSeq" id="WP_192599206.1">
    <property type="nucleotide sequence ID" value="NZ_JADBEL010000014.1"/>
</dbReference>